<evidence type="ECO:0000256" key="2">
    <source>
        <dbReference type="ARBA" id="ARBA00022676"/>
    </source>
</evidence>
<dbReference type="InterPro" id="IPR001173">
    <property type="entry name" value="Glyco_trans_2-like"/>
</dbReference>
<comment type="caution">
    <text evidence="5">The sequence shown here is derived from an EMBL/GenBank/DDBJ whole genome shotgun (WGS) entry which is preliminary data.</text>
</comment>
<dbReference type="Pfam" id="PF00535">
    <property type="entry name" value="Glycos_transf_2"/>
    <property type="match status" value="1"/>
</dbReference>
<dbReference type="SUPFAM" id="SSF53448">
    <property type="entry name" value="Nucleotide-diphospho-sugar transferases"/>
    <property type="match status" value="1"/>
</dbReference>
<protein>
    <submittedName>
        <fullName evidence="5">Glycosyltransferase family 2 protein</fullName>
        <ecNumber evidence="5">2.4.-.-</ecNumber>
    </submittedName>
</protein>
<dbReference type="EMBL" id="JBHPBY010000103">
    <property type="protein sequence ID" value="MFC1850501.1"/>
    <property type="molecule type" value="Genomic_DNA"/>
</dbReference>
<keyword evidence="2 5" id="KW-0328">Glycosyltransferase</keyword>
<dbReference type="PANTHER" id="PTHR43179:SF12">
    <property type="entry name" value="GALACTOFURANOSYLTRANSFERASE GLFT2"/>
    <property type="match status" value="1"/>
</dbReference>
<name>A0ABV6YWN1_UNCC1</name>
<evidence type="ECO:0000256" key="3">
    <source>
        <dbReference type="ARBA" id="ARBA00022679"/>
    </source>
</evidence>
<comment type="similarity">
    <text evidence="1">Belongs to the glycosyltransferase 2 family.</text>
</comment>
<accession>A0ABV6YWN1</accession>
<reference evidence="5 6" key="1">
    <citation type="submission" date="2024-09" db="EMBL/GenBank/DDBJ databases">
        <title>Laminarin stimulates single cell rates of sulfate reduction while oxygen inhibits transcriptomic activity in coastal marine sediment.</title>
        <authorList>
            <person name="Lindsay M."/>
            <person name="Orcutt B."/>
            <person name="Emerson D."/>
            <person name="Stepanauskas R."/>
            <person name="D'Angelo T."/>
        </authorList>
    </citation>
    <scope>NUCLEOTIDE SEQUENCE [LARGE SCALE GENOMIC DNA]</scope>
    <source>
        <strain evidence="5">SAG AM-311-K15</strain>
    </source>
</reference>
<organism evidence="5 6">
    <name type="scientific">candidate division CSSED10-310 bacterium</name>
    <dbReference type="NCBI Taxonomy" id="2855610"/>
    <lineage>
        <taxon>Bacteria</taxon>
        <taxon>Bacteria division CSSED10-310</taxon>
    </lineage>
</organism>
<dbReference type="InterPro" id="IPR029044">
    <property type="entry name" value="Nucleotide-diphossugar_trans"/>
</dbReference>
<dbReference type="PANTHER" id="PTHR43179">
    <property type="entry name" value="RHAMNOSYLTRANSFERASE WBBL"/>
    <property type="match status" value="1"/>
</dbReference>
<evidence type="ECO:0000259" key="4">
    <source>
        <dbReference type="Pfam" id="PF00535"/>
    </source>
</evidence>
<feature type="domain" description="Glycosyltransferase 2-like" evidence="4">
    <location>
        <begin position="11"/>
        <end position="106"/>
    </location>
</feature>
<proteinExistence type="inferred from homology"/>
<sequence>MTILPAELTTIITLWREEQEIRLLLTSLRKHDTIFKNILVIDNSENDLGSQIRHEYPEITVLTAPQNLGYAGGNNLGLDYALKTNTQAILILNSDTELPDDFAAHLCLDLATCPGVYGAASLDRHTRPSKIVYGIKINLTTGRIYESQNSAVVKDLIPGGWFLLITREVLEKLRGFDEKFFCYYEELDFCLKARASGFPVRTVPELHLIHGKISPDSTEKESYRFYYGMRNHLALIRNHGRNIPGPLKLIRTIFLIILAYLDAAIHSPGSVRTALQYTTCGLEDYFRGRMGRFSRHDEKTSKKPG</sequence>
<gene>
    <name evidence="5" type="ORF">ACFL27_09950</name>
</gene>
<dbReference type="GO" id="GO:0016757">
    <property type="term" value="F:glycosyltransferase activity"/>
    <property type="evidence" value="ECO:0007669"/>
    <property type="project" value="UniProtKB-KW"/>
</dbReference>
<keyword evidence="6" id="KW-1185">Reference proteome</keyword>
<evidence type="ECO:0000313" key="5">
    <source>
        <dbReference type="EMBL" id="MFC1850501.1"/>
    </source>
</evidence>
<dbReference type="Gene3D" id="3.90.550.10">
    <property type="entry name" value="Spore Coat Polysaccharide Biosynthesis Protein SpsA, Chain A"/>
    <property type="match status" value="1"/>
</dbReference>
<keyword evidence="3 5" id="KW-0808">Transferase</keyword>
<dbReference type="EC" id="2.4.-.-" evidence="5"/>
<dbReference type="Proteomes" id="UP001594351">
    <property type="component" value="Unassembled WGS sequence"/>
</dbReference>
<evidence type="ECO:0000256" key="1">
    <source>
        <dbReference type="ARBA" id="ARBA00006739"/>
    </source>
</evidence>
<evidence type="ECO:0000313" key="6">
    <source>
        <dbReference type="Proteomes" id="UP001594351"/>
    </source>
</evidence>